<dbReference type="RefSeq" id="WP_136836085.1">
    <property type="nucleotide sequence ID" value="NZ_SWBQ01000003.1"/>
</dbReference>
<evidence type="ECO:0000313" key="3">
    <source>
        <dbReference type="EMBL" id="TKC05825.1"/>
    </source>
</evidence>
<dbReference type="InterPro" id="IPR005094">
    <property type="entry name" value="Endonuclease_MobA/VirD2"/>
</dbReference>
<dbReference type="AlphaFoldDB" id="A0A4U1CGI3"/>
<feature type="compositionally biased region" description="Basic residues" evidence="1">
    <location>
        <begin position="418"/>
        <end position="430"/>
    </location>
</feature>
<dbReference type="Proteomes" id="UP000307244">
    <property type="component" value="Unassembled WGS sequence"/>
</dbReference>
<name>A0A4U1CGI3_9SPHI</name>
<dbReference type="Pfam" id="PF03432">
    <property type="entry name" value="Relaxase"/>
    <property type="match status" value="1"/>
</dbReference>
<feature type="domain" description="MobA/VirD2-like nuclease" evidence="2">
    <location>
        <begin position="37"/>
        <end position="151"/>
    </location>
</feature>
<keyword evidence="4" id="KW-1185">Reference proteome</keyword>
<sequence>MIAKIGRSGNLYGALAYNHLKVENENGQILFANKMIETANGHYSVAQLAQSFAPYLIANRNTEKHTLHISLNPDPKDEVSNDKFREMAEEYMREMGYGEQPFVVFKHTDIDRSHIHIVSVCVDEEGKKISDKFEKMRSMNVCRELERKHGLIPATDKEHRKNDKIFSPVNYKAGDVKSQIASVIRHLPNYYQYQTLGEYNALLSLFNITTEKVEGELQGQLRQGLLYIPLNEKGERAGHPFKASLFGKSAGLPALELHFEKSKTALKNHPSQKTLQSAVAIALQSTTDELSFKKQLTEQGINVVVRRNDAGRIYGITFIDHNSKSVWNGSRLSKELSANTFNDYWNNNIKPEIKEPVLQSQAKVPQLNDTEDLPMEKPHYLFDFLNTEKHEDGLIEALGGLLPEAQGEDYEEQDFASKMKKKRKVQRGQK</sequence>
<dbReference type="OrthoDB" id="915634at2"/>
<comment type="caution">
    <text evidence="3">The sequence shown here is derived from an EMBL/GenBank/DDBJ whole genome shotgun (WGS) entry which is preliminary data.</text>
</comment>
<gene>
    <name evidence="3" type="ORF">FA047_10780</name>
</gene>
<organism evidence="3 4">
    <name type="scientific">Pedobacter frigoris</name>
    <dbReference type="NCBI Taxonomy" id="2571272"/>
    <lineage>
        <taxon>Bacteria</taxon>
        <taxon>Pseudomonadati</taxon>
        <taxon>Bacteroidota</taxon>
        <taxon>Sphingobacteriia</taxon>
        <taxon>Sphingobacteriales</taxon>
        <taxon>Sphingobacteriaceae</taxon>
        <taxon>Pedobacter</taxon>
    </lineage>
</organism>
<reference evidence="3 4" key="1">
    <citation type="submission" date="2019-04" db="EMBL/GenBank/DDBJ databases">
        <title>Pedobacter sp. RP-3-15 sp. nov., isolated from Arctic soil.</title>
        <authorList>
            <person name="Dahal R.H."/>
            <person name="Kim D.-U."/>
        </authorList>
    </citation>
    <scope>NUCLEOTIDE SEQUENCE [LARGE SCALE GENOMIC DNA]</scope>
    <source>
        <strain evidence="3 4">RP-3-15</strain>
    </source>
</reference>
<accession>A0A4U1CGI3</accession>
<evidence type="ECO:0000259" key="2">
    <source>
        <dbReference type="Pfam" id="PF03432"/>
    </source>
</evidence>
<dbReference type="EMBL" id="SWBQ01000003">
    <property type="protein sequence ID" value="TKC05825.1"/>
    <property type="molecule type" value="Genomic_DNA"/>
</dbReference>
<protein>
    <submittedName>
        <fullName evidence="3">Relaxase</fullName>
    </submittedName>
</protein>
<dbReference type="NCBIfam" id="NF041325">
    <property type="entry name" value="Bacteroid_MobB"/>
    <property type="match status" value="1"/>
</dbReference>
<proteinExistence type="predicted"/>
<evidence type="ECO:0000313" key="4">
    <source>
        <dbReference type="Proteomes" id="UP000307244"/>
    </source>
</evidence>
<feature type="region of interest" description="Disordered" evidence="1">
    <location>
        <begin position="406"/>
        <end position="430"/>
    </location>
</feature>
<evidence type="ECO:0000256" key="1">
    <source>
        <dbReference type="SAM" id="MobiDB-lite"/>
    </source>
</evidence>